<dbReference type="InterPro" id="IPR021109">
    <property type="entry name" value="Peptidase_aspartic_dom_sf"/>
</dbReference>
<evidence type="ECO:0000256" key="6">
    <source>
        <dbReference type="SAM" id="SignalP"/>
    </source>
</evidence>
<dbReference type="InterPro" id="IPR034163">
    <property type="entry name" value="Aspergillopepsin-like_cat_dom"/>
</dbReference>
<dbReference type="Proteomes" id="UP000750711">
    <property type="component" value="Unassembled WGS sequence"/>
</dbReference>
<sequence>MVSFGHLSLAAVALSSFATSSPVGLEKRGTFSVQQQENADFSGRNGTLALVKAYGKYGATLPYGYGGGEVAAIPTRFDAQYISPVSIGDQTLNLDFDTGSGDFWVFSTLQEPGTADKHHVYDNAKSPSFKALDGFSWSIHYGDGSAASGIVGTETVKIGGVTVTQQAVGLATSVSPSFTLDTNSDGLMGLSFSTLNTIKPVKQKTFFDNAIPKLSSPVFTADLKHDAPGTYDFGFIDRAKFKGSIAYVPVNSTRGFWGFTALGHGVGNSFDPMPVTGVVGKANPTPRGRSPSVAFSKNRA</sequence>
<dbReference type="InterPro" id="IPR001461">
    <property type="entry name" value="Aspartic_peptidase_A1"/>
</dbReference>
<evidence type="ECO:0000256" key="1">
    <source>
        <dbReference type="ARBA" id="ARBA00007447"/>
    </source>
</evidence>
<evidence type="ECO:0000256" key="5">
    <source>
        <dbReference type="SAM" id="MobiDB-lite"/>
    </source>
</evidence>
<proteinExistence type="inferred from homology"/>
<evidence type="ECO:0000256" key="4">
    <source>
        <dbReference type="ARBA" id="ARBA00022801"/>
    </source>
</evidence>
<dbReference type="PANTHER" id="PTHR47966:SF1">
    <property type="entry name" value="ASPARTYL PROTEINASE"/>
    <property type="match status" value="1"/>
</dbReference>
<evidence type="ECO:0000313" key="8">
    <source>
        <dbReference type="EMBL" id="KAH0555864.1"/>
    </source>
</evidence>
<organism evidence="8 9">
    <name type="scientific">Trichoglossum hirsutum</name>
    <dbReference type="NCBI Taxonomy" id="265104"/>
    <lineage>
        <taxon>Eukaryota</taxon>
        <taxon>Fungi</taxon>
        <taxon>Dikarya</taxon>
        <taxon>Ascomycota</taxon>
        <taxon>Pezizomycotina</taxon>
        <taxon>Geoglossomycetes</taxon>
        <taxon>Geoglossales</taxon>
        <taxon>Geoglossaceae</taxon>
        <taxon>Trichoglossum</taxon>
    </lineage>
</organism>
<keyword evidence="4" id="KW-0378">Hydrolase</keyword>
<evidence type="ECO:0000259" key="7">
    <source>
        <dbReference type="PROSITE" id="PS51767"/>
    </source>
</evidence>
<feature type="signal peptide" evidence="6">
    <location>
        <begin position="1"/>
        <end position="20"/>
    </location>
</feature>
<dbReference type="AlphaFoldDB" id="A0A9P8IE09"/>
<dbReference type="InterPro" id="IPR033121">
    <property type="entry name" value="PEPTIDASE_A1"/>
</dbReference>
<comment type="similarity">
    <text evidence="1">Belongs to the peptidase A1 family.</text>
</comment>
<dbReference type="EMBL" id="JAGHQM010001323">
    <property type="protein sequence ID" value="KAH0555864.1"/>
    <property type="molecule type" value="Genomic_DNA"/>
</dbReference>
<keyword evidence="3" id="KW-0064">Aspartyl protease</keyword>
<keyword evidence="9" id="KW-1185">Reference proteome</keyword>
<evidence type="ECO:0000256" key="3">
    <source>
        <dbReference type="ARBA" id="ARBA00022750"/>
    </source>
</evidence>
<dbReference type="FunFam" id="2.40.70.10:FF:000026">
    <property type="entry name" value="Endothiapepsin"/>
    <property type="match status" value="1"/>
</dbReference>
<feature type="region of interest" description="Disordered" evidence="5">
    <location>
        <begin position="279"/>
        <end position="300"/>
    </location>
</feature>
<dbReference type="CDD" id="cd06097">
    <property type="entry name" value="Aspergillopepsin_like"/>
    <property type="match status" value="1"/>
</dbReference>
<comment type="caution">
    <text evidence="8">The sequence shown here is derived from an EMBL/GenBank/DDBJ whole genome shotgun (WGS) entry which is preliminary data.</text>
</comment>
<name>A0A9P8IE09_9PEZI</name>
<dbReference type="PANTHER" id="PTHR47966">
    <property type="entry name" value="BETA-SITE APP-CLEAVING ENZYME, ISOFORM A-RELATED"/>
    <property type="match status" value="1"/>
</dbReference>
<keyword evidence="6" id="KW-0732">Signal</keyword>
<dbReference type="SUPFAM" id="SSF50630">
    <property type="entry name" value="Acid proteases"/>
    <property type="match status" value="1"/>
</dbReference>
<dbReference type="PROSITE" id="PS51767">
    <property type="entry name" value="PEPTIDASE_A1"/>
    <property type="match status" value="1"/>
</dbReference>
<keyword evidence="2" id="KW-0645">Protease</keyword>
<feature type="domain" description="Peptidase A1" evidence="7">
    <location>
        <begin position="81"/>
        <end position="300"/>
    </location>
</feature>
<dbReference type="GO" id="GO:0006508">
    <property type="term" value="P:proteolysis"/>
    <property type="evidence" value="ECO:0007669"/>
    <property type="project" value="UniProtKB-KW"/>
</dbReference>
<reference evidence="8" key="1">
    <citation type="submission" date="2021-03" db="EMBL/GenBank/DDBJ databases">
        <title>Comparative genomics and phylogenomic investigation of the class Geoglossomycetes provide insights into ecological specialization and systematics.</title>
        <authorList>
            <person name="Melie T."/>
            <person name="Pirro S."/>
            <person name="Miller A.N."/>
            <person name="Quandt A."/>
        </authorList>
    </citation>
    <scope>NUCLEOTIDE SEQUENCE</scope>
    <source>
        <strain evidence="8">CAQ_001_2017</strain>
    </source>
</reference>
<dbReference type="GO" id="GO:0004190">
    <property type="term" value="F:aspartic-type endopeptidase activity"/>
    <property type="evidence" value="ECO:0007669"/>
    <property type="project" value="UniProtKB-KW"/>
</dbReference>
<evidence type="ECO:0000313" key="9">
    <source>
        <dbReference type="Proteomes" id="UP000750711"/>
    </source>
</evidence>
<accession>A0A9P8IE09</accession>
<dbReference type="Gene3D" id="2.40.70.10">
    <property type="entry name" value="Acid Proteases"/>
    <property type="match status" value="1"/>
</dbReference>
<gene>
    <name evidence="8" type="ORF">GP486_006193</name>
</gene>
<feature type="chain" id="PRO_5040154404" description="Peptidase A1 domain-containing protein" evidence="6">
    <location>
        <begin position="21"/>
        <end position="300"/>
    </location>
</feature>
<evidence type="ECO:0000256" key="2">
    <source>
        <dbReference type="ARBA" id="ARBA00022670"/>
    </source>
</evidence>
<protein>
    <recommendedName>
        <fullName evidence="7">Peptidase A1 domain-containing protein</fullName>
    </recommendedName>
</protein>
<dbReference type="Pfam" id="PF00026">
    <property type="entry name" value="Asp"/>
    <property type="match status" value="1"/>
</dbReference>